<keyword evidence="9" id="KW-1185">Reference proteome</keyword>
<dbReference type="AlphaFoldDB" id="A0A4S8JKD7"/>
<feature type="compositionally biased region" description="Basic and acidic residues" evidence="6">
    <location>
        <begin position="14"/>
        <end position="32"/>
    </location>
</feature>
<dbReference type="STRING" id="52838.A0A4S8JKD7"/>
<dbReference type="SUPFAM" id="SSF81606">
    <property type="entry name" value="PP2C-like"/>
    <property type="match status" value="1"/>
</dbReference>
<feature type="region of interest" description="Disordered" evidence="6">
    <location>
        <begin position="14"/>
        <end position="60"/>
    </location>
</feature>
<dbReference type="GO" id="GO:0004722">
    <property type="term" value="F:protein serine/threonine phosphatase activity"/>
    <property type="evidence" value="ECO:0007669"/>
    <property type="project" value="UniProtKB-EC"/>
</dbReference>
<comment type="caution">
    <text evidence="8">The sequence shown here is derived from an EMBL/GenBank/DDBJ whole genome shotgun (WGS) entry which is preliminary data.</text>
</comment>
<dbReference type="Proteomes" id="UP000317650">
    <property type="component" value="Chromosome 1"/>
</dbReference>
<dbReference type="PROSITE" id="PS51746">
    <property type="entry name" value="PPM_2"/>
    <property type="match status" value="1"/>
</dbReference>
<dbReference type="Pfam" id="PF00481">
    <property type="entry name" value="PP2C"/>
    <property type="match status" value="1"/>
</dbReference>
<dbReference type="InterPro" id="IPR015655">
    <property type="entry name" value="PP2C"/>
</dbReference>
<comment type="catalytic activity">
    <reaction evidence="4">
        <text>O-phospho-L-seryl-[protein] + H2O = L-seryl-[protein] + phosphate</text>
        <dbReference type="Rhea" id="RHEA:20629"/>
        <dbReference type="Rhea" id="RHEA-COMP:9863"/>
        <dbReference type="Rhea" id="RHEA-COMP:11604"/>
        <dbReference type="ChEBI" id="CHEBI:15377"/>
        <dbReference type="ChEBI" id="CHEBI:29999"/>
        <dbReference type="ChEBI" id="CHEBI:43474"/>
        <dbReference type="ChEBI" id="CHEBI:83421"/>
        <dbReference type="EC" id="3.1.3.16"/>
    </reaction>
</comment>
<dbReference type="Gene3D" id="3.60.40.10">
    <property type="entry name" value="PPM-type phosphatase domain"/>
    <property type="match status" value="1"/>
</dbReference>
<dbReference type="PANTHER" id="PTHR47992">
    <property type="entry name" value="PROTEIN PHOSPHATASE"/>
    <property type="match status" value="1"/>
</dbReference>
<gene>
    <name evidence="8" type="ORF">C4D60_Mb01t06850</name>
</gene>
<dbReference type="InterPro" id="IPR001932">
    <property type="entry name" value="PPM-type_phosphatase-like_dom"/>
</dbReference>
<proteinExistence type="predicted"/>
<evidence type="ECO:0000313" key="8">
    <source>
        <dbReference type="EMBL" id="THU62603.1"/>
    </source>
</evidence>
<keyword evidence="3" id="KW-0904">Protein phosphatase</keyword>
<evidence type="ECO:0000256" key="2">
    <source>
        <dbReference type="ARBA" id="ARBA00022801"/>
    </source>
</evidence>
<evidence type="ECO:0000313" key="9">
    <source>
        <dbReference type="Proteomes" id="UP000317650"/>
    </source>
</evidence>
<evidence type="ECO:0000256" key="4">
    <source>
        <dbReference type="ARBA" id="ARBA00047761"/>
    </source>
</evidence>
<dbReference type="EMBL" id="PYDT01000004">
    <property type="protein sequence ID" value="THU62603.1"/>
    <property type="molecule type" value="Genomic_DNA"/>
</dbReference>
<evidence type="ECO:0000256" key="3">
    <source>
        <dbReference type="ARBA" id="ARBA00022912"/>
    </source>
</evidence>
<evidence type="ECO:0000256" key="6">
    <source>
        <dbReference type="SAM" id="MobiDB-lite"/>
    </source>
</evidence>
<evidence type="ECO:0000256" key="1">
    <source>
        <dbReference type="ARBA" id="ARBA00013081"/>
    </source>
</evidence>
<keyword evidence="2" id="KW-0378">Hydrolase</keyword>
<organism evidence="8 9">
    <name type="scientific">Musa balbisiana</name>
    <name type="common">Banana</name>
    <dbReference type="NCBI Taxonomy" id="52838"/>
    <lineage>
        <taxon>Eukaryota</taxon>
        <taxon>Viridiplantae</taxon>
        <taxon>Streptophyta</taxon>
        <taxon>Embryophyta</taxon>
        <taxon>Tracheophyta</taxon>
        <taxon>Spermatophyta</taxon>
        <taxon>Magnoliopsida</taxon>
        <taxon>Liliopsida</taxon>
        <taxon>Zingiberales</taxon>
        <taxon>Musaceae</taxon>
        <taxon>Musa</taxon>
    </lineage>
</organism>
<sequence length="125" mass="13885">MFLGVWDGDRVVAEDLSSDHKPHREDEREKLRQYGARVSGEDDPDARSWSDDEETYGSDPPRLWVRDIGLAFSRSFGDSDAESVSLIAVPEQKVVKLTANHSLSVVASDGVFDFLSSQAVVDMVQ</sequence>
<accession>A0A4S8JKD7</accession>
<name>A0A4S8JKD7_MUSBA</name>
<comment type="catalytic activity">
    <reaction evidence="5">
        <text>O-phospho-L-threonyl-[protein] + H2O = L-threonyl-[protein] + phosphate</text>
        <dbReference type="Rhea" id="RHEA:47004"/>
        <dbReference type="Rhea" id="RHEA-COMP:11060"/>
        <dbReference type="Rhea" id="RHEA-COMP:11605"/>
        <dbReference type="ChEBI" id="CHEBI:15377"/>
        <dbReference type="ChEBI" id="CHEBI:30013"/>
        <dbReference type="ChEBI" id="CHEBI:43474"/>
        <dbReference type="ChEBI" id="CHEBI:61977"/>
        <dbReference type="EC" id="3.1.3.16"/>
    </reaction>
</comment>
<evidence type="ECO:0000259" key="7">
    <source>
        <dbReference type="PROSITE" id="PS51746"/>
    </source>
</evidence>
<reference evidence="8 9" key="1">
    <citation type="journal article" date="2019" name="Nat. Plants">
        <title>Genome sequencing of Musa balbisiana reveals subgenome evolution and function divergence in polyploid bananas.</title>
        <authorList>
            <person name="Yao X."/>
        </authorList>
    </citation>
    <scope>NUCLEOTIDE SEQUENCE [LARGE SCALE GENOMIC DNA]</scope>
    <source>
        <strain evidence="9">cv. DH-PKW</strain>
        <tissue evidence="8">Leaves</tissue>
    </source>
</reference>
<protein>
    <recommendedName>
        <fullName evidence="1">protein-serine/threonine phosphatase</fullName>
        <ecNumber evidence="1">3.1.3.16</ecNumber>
    </recommendedName>
</protein>
<dbReference type="EC" id="3.1.3.16" evidence="1"/>
<dbReference type="InterPro" id="IPR036457">
    <property type="entry name" value="PPM-type-like_dom_sf"/>
</dbReference>
<evidence type="ECO:0000256" key="5">
    <source>
        <dbReference type="ARBA" id="ARBA00048336"/>
    </source>
</evidence>
<feature type="domain" description="PPM-type phosphatase" evidence="7">
    <location>
        <begin position="1"/>
        <end position="125"/>
    </location>
</feature>